<keyword evidence="10" id="KW-0843">Virulence</keyword>
<accession>H3A6L2</accession>
<comment type="similarity">
    <text evidence="2 14">Belongs to the Arg-specific ADP-ribosyltransferase family.</text>
</comment>
<dbReference type="GO" id="GO:0090729">
    <property type="term" value="F:toxin activity"/>
    <property type="evidence" value="ECO:0007669"/>
    <property type="project" value="UniProtKB-KW"/>
</dbReference>
<evidence type="ECO:0000256" key="6">
    <source>
        <dbReference type="ARBA" id="ARBA00022679"/>
    </source>
</evidence>
<dbReference type="FunCoup" id="H3A6L2">
    <property type="interactions" value="32"/>
</dbReference>
<evidence type="ECO:0000256" key="2">
    <source>
        <dbReference type="ARBA" id="ARBA00009558"/>
    </source>
</evidence>
<dbReference type="PROSITE" id="PS51996">
    <property type="entry name" value="TR_MART"/>
    <property type="match status" value="1"/>
</dbReference>
<proteinExistence type="inferred from homology"/>
<dbReference type="Pfam" id="PF01129">
    <property type="entry name" value="ART"/>
    <property type="match status" value="1"/>
</dbReference>
<dbReference type="GeneTree" id="ENSGT01030000234601"/>
<dbReference type="InterPro" id="IPR050999">
    <property type="entry name" value="ADP-ribosyltransferase_ARG"/>
</dbReference>
<dbReference type="SUPFAM" id="SSF56399">
    <property type="entry name" value="ADP-ribosylation"/>
    <property type="match status" value="1"/>
</dbReference>
<dbReference type="FunFam" id="3.90.176.10:FF:000001">
    <property type="entry name" value="NAD(P)(+)--arginine ADP-ribosyltransferase"/>
    <property type="match status" value="1"/>
</dbReference>
<dbReference type="GO" id="GO:0005576">
    <property type="term" value="C:extracellular region"/>
    <property type="evidence" value="ECO:0007669"/>
    <property type="project" value="UniProtKB-SubCell"/>
</dbReference>
<sequence>PAILILFVVSEACYSEVEKKAQMEASIVMGMAENSVDDDYNGCVQGVSQQIPRVLQNEKNANQNFKMAWNEAANLWNWKKFHLPNGMRAEHAIAIIAYTRNKVYRDFNAKTRDYGRWLRQYPYKSFHFLLTRAIQILTRWPLIVHCKNVYRGTNLDFQTSIGASVRFGQFTSTSRSQAIANNFGSRTRFKITTCFGASIMEYSSYKNEQEVLIPPTEMFKVTRFIRNYYTTIIELTSTMRSYSRFRCQLFRGE</sequence>
<dbReference type="PROSITE" id="PS01291">
    <property type="entry name" value="ART"/>
    <property type="match status" value="1"/>
</dbReference>
<keyword evidence="4" id="KW-0800">Toxin</keyword>
<evidence type="ECO:0000313" key="15">
    <source>
        <dbReference type="Ensembl" id="ENSLACP00000005283.1"/>
    </source>
</evidence>
<comment type="subcellular location">
    <subcellularLocation>
        <location evidence="1">Secreted</location>
    </subcellularLocation>
</comment>
<dbReference type="PRINTS" id="PR00970">
    <property type="entry name" value="RIBTRNSFRASE"/>
</dbReference>
<dbReference type="GO" id="GO:0106274">
    <property type="term" value="F:NAD+-protein-arginine ADP-ribosyltransferase activity"/>
    <property type="evidence" value="ECO:0007669"/>
    <property type="project" value="UniProtKB-EC"/>
</dbReference>
<keyword evidence="8" id="KW-0732">Signal</keyword>
<dbReference type="EMBL" id="AFYH01230477">
    <property type="status" value="NOT_ANNOTATED_CDS"/>
    <property type="molecule type" value="Genomic_DNA"/>
</dbReference>
<dbReference type="InParanoid" id="H3A6L2"/>
<reference evidence="15" key="2">
    <citation type="submission" date="2025-08" db="UniProtKB">
        <authorList>
            <consortium name="Ensembl"/>
        </authorList>
    </citation>
    <scope>IDENTIFICATION</scope>
</reference>
<keyword evidence="7" id="KW-0548">Nucleotidyltransferase</keyword>
<evidence type="ECO:0000256" key="11">
    <source>
        <dbReference type="ARBA" id="ARBA00023027"/>
    </source>
</evidence>
<evidence type="ECO:0000256" key="5">
    <source>
        <dbReference type="ARBA" id="ARBA00022676"/>
    </source>
</evidence>
<evidence type="ECO:0000256" key="14">
    <source>
        <dbReference type="RuleBase" id="RU361228"/>
    </source>
</evidence>
<evidence type="ECO:0000256" key="7">
    <source>
        <dbReference type="ARBA" id="ARBA00022695"/>
    </source>
</evidence>
<dbReference type="GO" id="GO:0003950">
    <property type="term" value="F:NAD+ poly-ADP-ribosyltransferase activity"/>
    <property type="evidence" value="ECO:0007669"/>
    <property type="project" value="TreeGrafter"/>
</dbReference>
<dbReference type="Ensembl" id="ENSLACT00000005330.1">
    <property type="protein sequence ID" value="ENSLACP00000005283.1"/>
    <property type="gene ID" value="ENSLACG00000004695.1"/>
</dbReference>
<dbReference type="OMA" id="DKPEVYP"/>
<keyword evidence="12" id="KW-1015">Disulfide bond</keyword>
<protein>
    <recommendedName>
        <fullName evidence="14">NAD(P)(+)--arginine ADP-ribosyltransferase</fullName>
        <ecNumber evidence="14">2.4.2.31</ecNumber>
    </recommendedName>
    <alternativeName>
        <fullName evidence="14">Mono(ADP-ribosyl)transferase</fullName>
    </alternativeName>
</protein>
<dbReference type="HOGENOM" id="CLU_059744_2_0_1"/>
<evidence type="ECO:0000256" key="10">
    <source>
        <dbReference type="ARBA" id="ARBA00023026"/>
    </source>
</evidence>
<dbReference type="AlphaFoldDB" id="H3A6L2"/>
<dbReference type="EC" id="2.4.2.31" evidence="14"/>
<evidence type="ECO:0000313" key="16">
    <source>
        <dbReference type="Proteomes" id="UP000008672"/>
    </source>
</evidence>
<dbReference type="InterPro" id="IPR000768">
    <property type="entry name" value="ART"/>
</dbReference>
<dbReference type="STRING" id="7897.ENSLACP00000005283"/>
<comment type="catalytic activity">
    <reaction evidence="13 14">
        <text>L-arginyl-[protein] + NAD(+) = N(omega)-(ADP-D-ribosyl)-L-arginyl-[protein] + nicotinamide + H(+)</text>
        <dbReference type="Rhea" id="RHEA:19149"/>
        <dbReference type="Rhea" id="RHEA-COMP:10532"/>
        <dbReference type="Rhea" id="RHEA-COMP:15087"/>
        <dbReference type="ChEBI" id="CHEBI:15378"/>
        <dbReference type="ChEBI" id="CHEBI:17154"/>
        <dbReference type="ChEBI" id="CHEBI:29965"/>
        <dbReference type="ChEBI" id="CHEBI:57540"/>
        <dbReference type="ChEBI" id="CHEBI:142554"/>
        <dbReference type="EC" id="2.4.2.31"/>
    </reaction>
</comment>
<dbReference type="PANTHER" id="PTHR10339:SF25">
    <property type="entry name" value="SECRETED EXOENZYME S"/>
    <property type="match status" value="1"/>
</dbReference>
<evidence type="ECO:0000256" key="12">
    <source>
        <dbReference type="ARBA" id="ARBA00023157"/>
    </source>
</evidence>
<reference evidence="16" key="1">
    <citation type="submission" date="2011-08" db="EMBL/GenBank/DDBJ databases">
        <title>The draft genome of Latimeria chalumnae.</title>
        <authorList>
            <person name="Di Palma F."/>
            <person name="Alfoldi J."/>
            <person name="Johnson J."/>
            <person name="Berlin A."/>
            <person name="Gnerre S."/>
            <person name="Jaffe D."/>
            <person name="MacCallum I."/>
            <person name="Young S."/>
            <person name="Walker B.J."/>
            <person name="Lander E."/>
            <person name="Lindblad-Toh K."/>
        </authorList>
    </citation>
    <scope>NUCLEOTIDE SEQUENCE [LARGE SCALE GENOMIC DNA]</scope>
    <source>
        <strain evidence="16">Wild caught</strain>
    </source>
</reference>
<evidence type="ECO:0000256" key="4">
    <source>
        <dbReference type="ARBA" id="ARBA00022656"/>
    </source>
</evidence>
<keyword evidence="5 14" id="KW-0328">Glycosyltransferase</keyword>
<evidence type="ECO:0000256" key="1">
    <source>
        <dbReference type="ARBA" id="ARBA00004613"/>
    </source>
</evidence>
<keyword evidence="16" id="KW-1185">Reference proteome</keyword>
<keyword evidence="9 14" id="KW-0521">NADP</keyword>
<dbReference type="Proteomes" id="UP000008672">
    <property type="component" value="Unassembled WGS sequence"/>
</dbReference>
<dbReference type="PANTHER" id="PTHR10339">
    <property type="entry name" value="ADP-RIBOSYLTRANSFERASE"/>
    <property type="match status" value="1"/>
</dbReference>
<dbReference type="GO" id="GO:0016779">
    <property type="term" value="F:nucleotidyltransferase activity"/>
    <property type="evidence" value="ECO:0007669"/>
    <property type="project" value="UniProtKB-KW"/>
</dbReference>
<keyword evidence="6 14" id="KW-0808">Transferase</keyword>
<name>H3A6L2_LATCH</name>
<dbReference type="eggNOG" id="ENOG502SKQR">
    <property type="taxonomic scope" value="Eukaryota"/>
</dbReference>
<keyword evidence="3" id="KW-0964">Secreted</keyword>
<evidence type="ECO:0000256" key="8">
    <source>
        <dbReference type="ARBA" id="ARBA00022729"/>
    </source>
</evidence>
<evidence type="ECO:0000256" key="3">
    <source>
        <dbReference type="ARBA" id="ARBA00022525"/>
    </source>
</evidence>
<reference evidence="15" key="3">
    <citation type="submission" date="2025-09" db="UniProtKB">
        <authorList>
            <consortium name="Ensembl"/>
        </authorList>
    </citation>
    <scope>IDENTIFICATION</scope>
</reference>
<keyword evidence="11 14" id="KW-0520">NAD</keyword>
<dbReference type="Gene3D" id="3.90.176.10">
    <property type="entry name" value="Toxin ADP-ribosyltransferase, Chain A, domain 1"/>
    <property type="match status" value="1"/>
</dbReference>
<organism evidence="15 16">
    <name type="scientific">Latimeria chalumnae</name>
    <name type="common">Coelacanth</name>
    <dbReference type="NCBI Taxonomy" id="7897"/>
    <lineage>
        <taxon>Eukaryota</taxon>
        <taxon>Metazoa</taxon>
        <taxon>Chordata</taxon>
        <taxon>Craniata</taxon>
        <taxon>Vertebrata</taxon>
        <taxon>Euteleostomi</taxon>
        <taxon>Coelacanthiformes</taxon>
        <taxon>Coelacanthidae</taxon>
        <taxon>Latimeria</taxon>
    </lineage>
</organism>
<evidence type="ECO:0000256" key="13">
    <source>
        <dbReference type="ARBA" id="ARBA00047597"/>
    </source>
</evidence>
<evidence type="ECO:0000256" key="9">
    <source>
        <dbReference type="ARBA" id="ARBA00022857"/>
    </source>
</evidence>